<reference evidence="2 3" key="1">
    <citation type="submission" date="2014-06" db="EMBL/GenBank/DDBJ databases">
        <authorList>
            <consortium name="DOE Joint Genome Institute"/>
            <person name="Kuo A."/>
            <person name="Kohler A."/>
            <person name="Nagy L.G."/>
            <person name="Floudas D."/>
            <person name="Copeland A."/>
            <person name="Barry K.W."/>
            <person name="Cichocki N."/>
            <person name="Veneault-Fourrey C."/>
            <person name="LaButti K."/>
            <person name="Lindquist E.A."/>
            <person name="Lipzen A."/>
            <person name="Lundell T."/>
            <person name="Morin E."/>
            <person name="Murat C."/>
            <person name="Sun H."/>
            <person name="Tunlid A."/>
            <person name="Henrissat B."/>
            <person name="Grigoriev I.V."/>
            <person name="Hibbett D.S."/>
            <person name="Martin F."/>
            <person name="Nordberg H.P."/>
            <person name="Cantor M.N."/>
            <person name="Hua S.X."/>
        </authorList>
    </citation>
    <scope>NUCLEOTIDE SEQUENCE [LARGE SCALE GENOMIC DNA]</scope>
    <source>
        <strain evidence="2 3">ATCC 200175</strain>
    </source>
</reference>
<reference evidence="3" key="2">
    <citation type="submission" date="2015-01" db="EMBL/GenBank/DDBJ databases">
        <title>Evolutionary Origins and Diversification of the Mycorrhizal Mutualists.</title>
        <authorList>
            <consortium name="DOE Joint Genome Institute"/>
            <consortium name="Mycorrhizal Genomics Consortium"/>
            <person name="Kohler A."/>
            <person name="Kuo A."/>
            <person name="Nagy L.G."/>
            <person name="Floudas D."/>
            <person name="Copeland A."/>
            <person name="Barry K.W."/>
            <person name="Cichocki N."/>
            <person name="Veneault-Fourrey C."/>
            <person name="LaButti K."/>
            <person name="Lindquist E.A."/>
            <person name="Lipzen A."/>
            <person name="Lundell T."/>
            <person name="Morin E."/>
            <person name="Murat C."/>
            <person name="Riley R."/>
            <person name="Ohm R."/>
            <person name="Sun H."/>
            <person name="Tunlid A."/>
            <person name="Henrissat B."/>
            <person name="Grigoriev I.V."/>
            <person name="Hibbett D.S."/>
            <person name="Martin F."/>
        </authorList>
    </citation>
    <scope>NUCLEOTIDE SEQUENCE [LARGE SCALE GENOMIC DNA]</scope>
    <source>
        <strain evidence="3">ATCC 200175</strain>
    </source>
</reference>
<dbReference type="EMBL" id="KN819553">
    <property type="protein sequence ID" value="KIJ08803.1"/>
    <property type="molecule type" value="Genomic_DNA"/>
</dbReference>
<proteinExistence type="predicted"/>
<feature type="compositionally biased region" description="Acidic residues" evidence="1">
    <location>
        <begin position="117"/>
        <end position="139"/>
    </location>
</feature>
<feature type="compositionally biased region" description="Basic and acidic residues" evidence="1">
    <location>
        <begin position="13"/>
        <end position="31"/>
    </location>
</feature>
<feature type="compositionally biased region" description="Acidic residues" evidence="1">
    <location>
        <begin position="155"/>
        <end position="165"/>
    </location>
</feature>
<feature type="region of interest" description="Disordered" evidence="1">
    <location>
        <begin position="95"/>
        <end position="173"/>
    </location>
</feature>
<gene>
    <name evidence="2" type="ORF">PAXINDRAFT_18087</name>
</gene>
<name>A0A0C9TCR5_PAXIN</name>
<dbReference type="HOGENOM" id="CLU_1548092_0_0_1"/>
<evidence type="ECO:0000256" key="1">
    <source>
        <dbReference type="SAM" id="MobiDB-lite"/>
    </source>
</evidence>
<dbReference type="AlphaFoldDB" id="A0A0C9TCR5"/>
<feature type="region of interest" description="Disordered" evidence="1">
    <location>
        <begin position="1"/>
        <end position="59"/>
    </location>
</feature>
<sequence length="173" mass="19341">MPPNDLTTSRIHHAVEDDSKRNLRKSAESEHTSYTPDHMVMSMTTSQDEYKSSDAMDMDQTPACHQDWLHAPISEAKGSLQATRKWDDFLQGDGRLAANADEQGIKEEDIQIGGNSEGDDDEVESGEEWEDGEDVEDVDERDHDNDEDGDRIQAADEDEELDDNVLAEGFSAL</sequence>
<protein>
    <submittedName>
        <fullName evidence="2">Uncharacterized protein</fullName>
    </submittedName>
</protein>
<accession>A0A0C9TCR5</accession>
<dbReference type="Proteomes" id="UP000053647">
    <property type="component" value="Unassembled WGS sequence"/>
</dbReference>
<evidence type="ECO:0000313" key="3">
    <source>
        <dbReference type="Proteomes" id="UP000053647"/>
    </source>
</evidence>
<evidence type="ECO:0000313" key="2">
    <source>
        <dbReference type="EMBL" id="KIJ08803.1"/>
    </source>
</evidence>
<keyword evidence="3" id="KW-1185">Reference proteome</keyword>
<organism evidence="2 3">
    <name type="scientific">Paxillus involutus ATCC 200175</name>
    <dbReference type="NCBI Taxonomy" id="664439"/>
    <lineage>
        <taxon>Eukaryota</taxon>
        <taxon>Fungi</taxon>
        <taxon>Dikarya</taxon>
        <taxon>Basidiomycota</taxon>
        <taxon>Agaricomycotina</taxon>
        <taxon>Agaricomycetes</taxon>
        <taxon>Agaricomycetidae</taxon>
        <taxon>Boletales</taxon>
        <taxon>Paxilineae</taxon>
        <taxon>Paxillaceae</taxon>
        <taxon>Paxillus</taxon>
    </lineage>
</organism>
<feature type="compositionally biased region" description="Basic and acidic residues" evidence="1">
    <location>
        <begin position="140"/>
        <end position="154"/>
    </location>
</feature>